<evidence type="ECO:0000313" key="8">
    <source>
        <dbReference type="Proteomes" id="UP000590740"/>
    </source>
</evidence>
<evidence type="ECO:0000256" key="1">
    <source>
        <dbReference type="ARBA" id="ARBA00009437"/>
    </source>
</evidence>
<feature type="domain" description="HTH lysR-type" evidence="6">
    <location>
        <begin position="1"/>
        <end position="58"/>
    </location>
</feature>
<evidence type="ECO:0000256" key="2">
    <source>
        <dbReference type="ARBA" id="ARBA00023015"/>
    </source>
</evidence>
<gene>
    <name evidence="7" type="ORF">HNQ65_002087</name>
</gene>
<dbReference type="Proteomes" id="UP000590740">
    <property type="component" value="Unassembled WGS sequence"/>
</dbReference>
<dbReference type="SUPFAM" id="SSF53850">
    <property type="entry name" value="Periplasmic binding protein-like II"/>
    <property type="match status" value="1"/>
</dbReference>
<comment type="caution">
    <text evidence="7">The sequence shown here is derived from an EMBL/GenBank/DDBJ whole genome shotgun (WGS) entry which is preliminary data.</text>
</comment>
<dbReference type="Pfam" id="PF03466">
    <property type="entry name" value="LysR_substrate"/>
    <property type="match status" value="1"/>
</dbReference>
<comment type="similarity">
    <text evidence="1">Belongs to the LysR transcriptional regulatory family.</text>
</comment>
<dbReference type="Gene3D" id="1.10.10.10">
    <property type="entry name" value="Winged helix-like DNA-binding domain superfamily/Winged helix DNA-binding domain"/>
    <property type="match status" value="1"/>
</dbReference>
<evidence type="ECO:0000256" key="3">
    <source>
        <dbReference type="ARBA" id="ARBA00023125"/>
    </source>
</evidence>
<dbReference type="GO" id="GO:0003700">
    <property type="term" value="F:DNA-binding transcription factor activity"/>
    <property type="evidence" value="ECO:0007669"/>
    <property type="project" value="InterPro"/>
</dbReference>
<dbReference type="CDD" id="cd05466">
    <property type="entry name" value="PBP2_LTTR_substrate"/>
    <property type="match status" value="1"/>
</dbReference>
<keyword evidence="2" id="KW-0805">Transcription regulation</keyword>
<evidence type="ECO:0000256" key="4">
    <source>
        <dbReference type="ARBA" id="ARBA00023163"/>
    </source>
</evidence>
<dbReference type="PANTHER" id="PTHR30346">
    <property type="entry name" value="TRANSCRIPTIONAL DUAL REGULATOR HCAR-RELATED"/>
    <property type="match status" value="1"/>
</dbReference>
<organism evidence="7 8">
    <name type="scientific">Prosthecobacter vanneervenii</name>
    <dbReference type="NCBI Taxonomy" id="48466"/>
    <lineage>
        <taxon>Bacteria</taxon>
        <taxon>Pseudomonadati</taxon>
        <taxon>Verrucomicrobiota</taxon>
        <taxon>Verrucomicrobiia</taxon>
        <taxon>Verrucomicrobiales</taxon>
        <taxon>Verrucomicrobiaceae</taxon>
        <taxon>Prosthecobacter</taxon>
    </lineage>
</organism>
<evidence type="ECO:0000259" key="6">
    <source>
        <dbReference type="PROSITE" id="PS50931"/>
    </source>
</evidence>
<name>A0A7W7YAY8_9BACT</name>
<dbReference type="PROSITE" id="PS50063">
    <property type="entry name" value="BH4_2"/>
    <property type="match status" value="1"/>
</dbReference>
<keyword evidence="3 7" id="KW-0238">DNA-binding</keyword>
<dbReference type="InterPro" id="IPR003093">
    <property type="entry name" value="Bcl2_BH4"/>
</dbReference>
<reference evidence="7 8" key="1">
    <citation type="submission" date="2020-08" db="EMBL/GenBank/DDBJ databases">
        <title>Genomic Encyclopedia of Type Strains, Phase IV (KMG-IV): sequencing the most valuable type-strain genomes for metagenomic binning, comparative biology and taxonomic classification.</title>
        <authorList>
            <person name="Goeker M."/>
        </authorList>
    </citation>
    <scope>NUCLEOTIDE SEQUENCE [LARGE SCALE GENOMIC DNA]</scope>
    <source>
        <strain evidence="7 8">DSM 12252</strain>
    </source>
</reference>
<dbReference type="PROSITE" id="PS50931">
    <property type="entry name" value="HTH_LYSR"/>
    <property type="match status" value="1"/>
</dbReference>
<dbReference type="RefSeq" id="WP_184339434.1">
    <property type="nucleotide sequence ID" value="NZ_JACHIG010000004.1"/>
</dbReference>
<sequence>MNVHHLELFYYVARHGGVSAAARAMPYGIQQPAISAQILQLEDALGVTLYQRRPFQLTREGQTLYDFISPFFGGLGEMADRLRGGGENRLRIAAAEVVQRDYLPEIFGRMRRRVKGFHFTLTHGRQQEIETLLAAQEVDIGFGTLTEKTTANIESRELLRLPMALLVPKQSGITRAAQIFEKDRIDLPLVAMGARDVVSRTFQTALRQRGLEWLPSLEVGSLDLVLRYVTEGFGAGLVLQHPRFELPAELQLLVLDDFPPLCFGALWTGRLSPLAEAFLAEATALAGEFSK</sequence>
<evidence type="ECO:0000313" key="7">
    <source>
        <dbReference type="EMBL" id="MBB5032505.1"/>
    </source>
</evidence>
<dbReference type="InterPro" id="IPR036388">
    <property type="entry name" value="WH-like_DNA-bd_sf"/>
</dbReference>
<proteinExistence type="inferred from homology"/>
<dbReference type="GO" id="GO:0003677">
    <property type="term" value="F:DNA binding"/>
    <property type="evidence" value="ECO:0007669"/>
    <property type="project" value="UniProtKB-KW"/>
</dbReference>
<dbReference type="SUPFAM" id="SSF46785">
    <property type="entry name" value="Winged helix' DNA-binding domain"/>
    <property type="match status" value="1"/>
</dbReference>
<keyword evidence="8" id="KW-1185">Reference proteome</keyword>
<evidence type="ECO:0000259" key="5">
    <source>
        <dbReference type="PROSITE" id="PS50063"/>
    </source>
</evidence>
<dbReference type="EMBL" id="JACHIG010000004">
    <property type="protein sequence ID" value="MBB5032505.1"/>
    <property type="molecule type" value="Genomic_DNA"/>
</dbReference>
<dbReference type="GO" id="GO:0032993">
    <property type="term" value="C:protein-DNA complex"/>
    <property type="evidence" value="ECO:0007669"/>
    <property type="project" value="TreeGrafter"/>
</dbReference>
<dbReference type="AlphaFoldDB" id="A0A7W7YAY8"/>
<accession>A0A7W7YAY8</accession>
<dbReference type="InterPro" id="IPR000847">
    <property type="entry name" value="LysR_HTH_N"/>
</dbReference>
<feature type="domain" description="Apoptosis regulator Bcl-2 family BH4" evidence="5">
    <location>
        <begin position="194"/>
        <end position="213"/>
    </location>
</feature>
<dbReference type="Pfam" id="PF00126">
    <property type="entry name" value="HTH_1"/>
    <property type="match status" value="1"/>
</dbReference>
<dbReference type="PANTHER" id="PTHR30346:SF0">
    <property type="entry name" value="HCA OPERON TRANSCRIPTIONAL ACTIVATOR HCAR"/>
    <property type="match status" value="1"/>
</dbReference>
<dbReference type="InterPro" id="IPR005119">
    <property type="entry name" value="LysR_subst-bd"/>
</dbReference>
<dbReference type="Gene3D" id="3.40.190.290">
    <property type="match status" value="1"/>
</dbReference>
<protein>
    <submittedName>
        <fullName evidence="7">DNA-binding transcriptional LysR family regulator</fullName>
    </submittedName>
</protein>
<dbReference type="InterPro" id="IPR036390">
    <property type="entry name" value="WH_DNA-bd_sf"/>
</dbReference>
<keyword evidence="4" id="KW-0804">Transcription</keyword>